<dbReference type="GO" id="GO:0003989">
    <property type="term" value="F:acetyl-CoA carboxylase activity"/>
    <property type="evidence" value="ECO:0007669"/>
    <property type="project" value="InterPro"/>
</dbReference>
<sequence length="80" mass="8399">MAQITPPPRPQAGPGDIRIETDGLTPAEAAAVTAVTLAALDEQAEIARVAPPPPSGWELSRRMLRSPLHPGPGAWRASAW</sequence>
<evidence type="ECO:0000313" key="3">
    <source>
        <dbReference type="Proteomes" id="UP000671914"/>
    </source>
</evidence>
<dbReference type="Proteomes" id="UP000671914">
    <property type="component" value="Chromosome"/>
</dbReference>
<gene>
    <name evidence="2" type="ORF">G127AT_03460</name>
</gene>
<dbReference type="Pfam" id="PF13822">
    <property type="entry name" value="ACC_epsilon"/>
    <property type="match status" value="1"/>
</dbReference>
<name>A0A975FMQ0_9MICO</name>
<feature type="compositionally biased region" description="Pro residues" evidence="1">
    <location>
        <begin position="1"/>
        <end position="11"/>
    </location>
</feature>
<organism evidence="2 3">
    <name type="scientific">Agromyces archimandritae</name>
    <dbReference type="NCBI Taxonomy" id="2781962"/>
    <lineage>
        <taxon>Bacteria</taxon>
        <taxon>Bacillati</taxon>
        <taxon>Actinomycetota</taxon>
        <taxon>Actinomycetes</taxon>
        <taxon>Micrococcales</taxon>
        <taxon>Microbacteriaceae</taxon>
        <taxon>Agromyces</taxon>
    </lineage>
</organism>
<evidence type="ECO:0000313" key="2">
    <source>
        <dbReference type="EMBL" id="QTX05298.1"/>
    </source>
</evidence>
<reference evidence="2" key="1">
    <citation type="submission" date="2021-03" db="EMBL/GenBank/DDBJ databases">
        <title>Agromyces archimandritus sp. nov., isolated from the cockroach Archimandrita tessellata.</title>
        <authorList>
            <person name="Guzman J."/>
            <person name="Ortuzar M."/>
            <person name="Poehlein A."/>
            <person name="Daniel R."/>
            <person name="Trujillo M."/>
            <person name="Vilcinskas A."/>
        </authorList>
    </citation>
    <scope>NUCLEOTIDE SEQUENCE</scope>
    <source>
        <strain evidence="2">G127AT</strain>
    </source>
</reference>
<accession>A0A975FMQ0</accession>
<proteinExistence type="predicted"/>
<dbReference type="AlphaFoldDB" id="A0A975FMQ0"/>
<protein>
    <submittedName>
        <fullName evidence="2">Acyl-CoA carboxylase subunit epsilon</fullName>
    </submittedName>
</protein>
<feature type="region of interest" description="Disordered" evidence="1">
    <location>
        <begin position="1"/>
        <end position="20"/>
    </location>
</feature>
<evidence type="ECO:0000256" key="1">
    <source>
        <dbReference type="SAM" id="MobiDB-lite"/>
    </source>
</evidence>
<dbReference type="GO" id="GO:0004658">
    <property type="term" value="F:propionyl-CoA carboxylase activity"/>
    <property type="evidence" value="ECO:0007669"/>
    <property type="project" value="InterPro"/>
</dbReference>
<dbReference type="RefSeq" id="WP_210899853.1">
    <property type="nucleotide sequence ID" value="NZ_CP071696.1"/>
</dbReference>
<keyword evidence="3" id="KW-1185">Reference proteome</keyword>
<dbReference type="KEGG" id="aarc:G127AT_03460"/>
<dbReference type="EMBL" id="CP071696">
    <property type="protein sequence ID" value="QTX05298.1"/>
    <property type="molecule type" value="Genomic_DNA"/>
</dbReference>
<dbReference type="InterPro" id="IPR032716">
    <property type="entry name" value="ACC_epsilon"/>
</dbReference>